<feature type="compositionally biased region" description="Low complexity" evidence="1">
    <location>
        <begin position="147"/>
        <end position="162"/>
    </location>
</feature>
<dbReference type="AlphaFoldDB" id="A0A0V1PQU5"/>
<keyword evidence="2" id="KW-0732">Signal</keyword>
<reference evidence="3 4" key="1">
    <citation type="submission" date="2015-11" db="EMBL/GenBank/DDBJ databases">
        <title>The genome of Debaryomyces fabryi.</title>
        <authorList>
            <person name="Tafer H."/>
            <person name="Lopandic K."/>
        </authorList>
    </citation>
    <scope>NUCLEOTIDE SEQUENCE [LARGE SCALE GENOMIC DNA]</scope>
    <source>
        <strain evidence="3 4">CBS 789</strain>
    </source>
</reference>
<comment type="caution">
    <text evidence="3">The sequence shown here is derived from an EMBL/GenBank/DDBJ whole genome shotgun (WGS) entry which is preliminary data.</text>
</comment>
<feature type="compositionally biased region" description="Gly residues" evidence="1">
    <location>
        <begin position="120"/>
        <end position="136"/>
    </location>
</feature>
<feature type="compositionally biased region" description="Gly residues" evidence="1">
    <location>
        <begin position="84"/>
        <end position="100"/>
    </location>
</feature>
<feature type="chain" id="PRO_5006884444" evidence="2">
    <location>
        <begin position="19"/>
        <end position="180"/>
    </location>
</feature>
<evidence type="ECO:0000256" key="1">
    <source>
        <dbReference type="SAM" id="MobiDB-lite"/>
    </source>
</evidence>
<dbReference type="RefSeq" id="XP_015464718.1">
    <property type="nucleotide sequence ID" value="XM_015614449.1"/>
</dbReference>
<proteinExistence type="predicted"/>
<feature type="signal peptide" evidence="2">
    <location>
        <begin position="1"/>
        <end position="18"/>
    </location>
</feature>
<gene>
    <name evidence="3" type="ORF">AC631_05620</name>
</gene>
<dbReference type="Proteomes" id="UP000054251">
    <property type="component" value="Unassembled WGS sequence"/>
</dbReference>
<dbReference type="OrthoDB" id="10588800at2759"/>
<dbReference type="GeneID" id="26842629"/>
<accession>A0A0V1PQU5</accession>
<feature type="region of interest" description="Disordered" evidence="1">
    <location>
        <begin position="61"/>
        <end position="162"/>
    </location>
</feature>
<protein>
    <submittedName>
        <fullName evidence="3">Uncharacterized protein</fullName>
    </submittedName>
</protein>
<name>A0A0V1PQU5_9ASCO</name>
<keyword evidence="4" id="KW-1185">Reference proteome</keyword>
<organism evidence="3 4">
    <name type="scientific">Debaryomyces fabryi</name>
    <dbReference type="NCBI Taxonomy" id="58627"/>
    <lineage>
        <taxon>Eukaryota</taxon>
        <taxon>Fungi</taxon>
        <taxon>Dikarya</taxon>
        <taxon>Ascomycota</taxon>
        <taxon>Saccharomycotina</taxon>
        <taxon>Pichiomycetes</taxon>
        <taxon>Debaryomycetaceae</taxon>
        <taxon>Debaryomyces</taxon>
    </lineage>
</organism>
<evidence type="ECO:0000313" key="4">
    <source>
        <dbReference type="Proteomes" id="UP000054251"/>
    </source>
</evidence>
<evidence type="ECO:0000313" key="3">
    <source>
        <dbReference type="EMBL" id="KRZ98615.1"/>
    </source>
</evidence>
<sequence>MYFSRLLLLCSICVFILSTIIPQELVIRPFNIGSDDAHQYEKEKKGINGLMKRWSFGGGSRGGFSSGSSSGSRGGSSSGSSSGSRGGSSSGSSGSRGGSSSGSSSGSRGGSSSGSYSGHRGSGGRTGAGIGAGLGIGAASHHRHGNSSNSQSSESSSDSLKCDLSGSLVKIGIALLLTLA</sequence>
<evidence type="ECO:0000256" key="2">
    <source>
        <dbReference type="SAM" id="SignalP"/>
    </source>
</evidence>
<dbReference type="EMBL" id="LMYN01000241">
    <property type="protein sequence ID" value="KRZ98615.1"/>
    <property type="molecule type" value="Genomic_DNA"/>
</dbReference>